<gene>
    <name evidence="3" type="primary">P0706B05.26</name>
</gene>
<keyword evidence="2" id="KW-0472">Membrane</keyword>
<dbReference type="EMBL" id="AP002482">
    <property type="protein sequence ID" value="BAD86879.1"/>
    <property type="molecule type" value="Genomic_DNA"/>
</dbReference>
<keyword evidence="2" id="KW-0812">Transmembrane</keyword>
<keyword evidence="2" id="KW-1133">Transmembrane helix</keyword>
<feature type="transmembrane region" description="Helical" evidence="2">
    <location>
        <begin position="37"/>
        <end position="56"/>
    </location>
</feature>
<reference evidence="3" key="1">
    <citation type="journal article" date="2002" name="Nature">
        <title>The genome sequence and structure of rice chromosome 1.</title>
        <authorList>
            <person name="Sasaki T."/>
            <person name="Matsumoto T."/>
            <person name="Yamamoto K."/>
            <person name="Sakata K."/>
            <person name="Baba T."/>
            <person name="Katayose Y."/>
            <person name="Wu J."/>
            <person name="Niimura Y."/>
            <person name="Cheng Z."/>
            <person name="Nagamura Y."/>
            <person name="Antonio B.A."/>
            <person name="Kanamori H."/>
            <person name="Hosokawa S."/>
            <person name="Masukawa M."/>
            <person name="Arikawa K."/>
            <person name="Chiden Y."/>
            <person name="Hayashi M."/>
            <person name="Okamoto M."/>
            <person name="Ando T."/>
            <person name="Aoki H."/>
            <person name="Arita K."/>
            <person name="Hamada M."/>
            <person name="Harada C."/>
            <person name="Hijishita S."/>
            <person name="Honda M."/>
            <person name="Ichikawa Y."/>
            <person name="Idonuma A."/>
            <person name="Iijima M."/>
            <person name="Ikeda M."/>
            <person name="Ikeno M."/>
            <person name="Itoh S."/>
            <person name="Itoh T."/>
            <person name="Itoh Y."/>
            <person name="Itoh Y."/>
            <person name="Iwabuchi A."/>
            <person name="Kamiya K."/>
            <person name="Karasawa W."/>
            <person name="Katagiri S."/>
            <person name="Kikuta A."/>
            <person name="Kobayashi N."/>
            <person name="Kono I."/>
            <person name="Machita K."/>
            <person name="Maehara T."/>
            <person name="Mizuno H."/>
            <person name="Mizubayashi T."/>
            <person name="Mukai Y."/>
            <person name="Nagasaki H."/>
            <person name="Nakashima M."/>
            <person name="Nakama Y."/>
            <person name="Nakamichi Y."/>
            <person name="Nakamura M."/>
            <person name="Namiki N."/>
            <person name="Negishi M."/>
            <person name="Ohta I."/>
            <person name="Ono N."/>
            <person name="Saji S."/>
            <person name="Sakai K."/>
            <person name="Shibata M."/>
            <person name="Shimokawa T."/>
            <person name="Shomura A."/>
            <person name="Song J."/>
            <person name="Takazaki Y."/>
            <person name="Terasawa K."/>
            <person name="Tsuji K."/>
            <person name="Waki K."/>
            <person name="Yamagata H."/>
            <person name="Yamane H."/>
            <person name="Yoshiki S."/>
            <person name="Yoshihara R."/>
            <person name="Yukawa K."/>
            <person name="Zhong H."/>
            <person name="Iwama H."/>
            <person name="Endo T."/>
            <person name="Ito H."/>
            <person name="Hahn J.H."/>
            <person name="Kim H.I."/>
            <person name="Eun M.Y."/>
            <person name="Yano M."/>
            <person name="Jiang J."/>
            <person name="Gojobori T."/>
        </authorList>
    </citation>
    <scope>NUCLEOTIDE SEQUENCE [LARGE SCALE GENOMIC DNA]</scope>
</reference>
<dbReference type="AlphaFoldDB" id="Q5JNS8"/>
<evidence type="ECO:0000313" key="3">
    <source>
        <dbReference type="EMBL" id="BAD86879.1"/>
    </source>
</evidence>
<proteinExistence type="predicted"/>
<dbReference type="Proteomes" id="UP000817658">
    <property type="component" value="Chromosome 1"/>
</dbReference>
<sequence>MSASYFFPLFSPFLLSLSLSLLVVLSSYRHRSGHPALRLFVWAASMLFLLLVSYVVSAAAKWDAARVPLLFAWIVFLQMLQNTIDTTRSSLSTIGNGSGNSKFRPTDRVTAVSCSRR</sequence>
<feature type="compositionally biased region" description="Polar residues" evidence="1">
    <location>
        <begin position="93"/>
        <end position="103"/>
    </location>
</feature>
<name>Q5JNS8_ORYSJ</name>
<feature type="region of interest" description="Disordered" evidence="1">
    <location>
        <begin position="93"/>
        <end position="117"/>
    </location>
</feature>
<accession>Q5JNS8</accession>
<organism evidence="3">
    <name type="scientific">Oryza sativa subsp. japonica</name>
    <name type="common">Rice</name>
    <dbReference type="NCBI Taxonomy" id="39947"/>
    <lineage>
        <taxon>Eukaryota</taxon>
        <taxon>Viridiplantae</taxon>
        <taxon>Streptophyta</taxon>
        <taxon>Embryophyta</taxon>
        <taxon>Tracheophyta</taxon>
        <taxon>Spermatophyta</taxon>
        <taxon>Magnoliopsida</taxon>
        <taxon>Liliopsida</taxon>
        <taxon>Poales</taxon>
        <taxon>Poaceae</taxon>
        <taxon>BOP clade</taxon>
        <taxon>Oryzoideae</taxon>
        <taxon>Oryzeae</taxon>
        <taxon>Oryzinae</taxon>
        <taxon>Oryza</taxon>
        <taxon>Oryza sativa</taxon>
    </lineage>
</organism>
<evidence type="ECO:0000256" key="2">
    <source>
        <dbReference type="SAM" id="Phobius"/>
    </source>
</evidence>
<evidence type="ECO:0000256" key="1">
    <source>
        <dbReference type="SAM" id="MobiDB-lite"/>
    </source>
</evidence>
<feature type="transmembrane region" description="Helical" evidence="2">
    <location>
        <begin position="6"/>
        <end position="25"/>
    </location>
</feature>
<protein>
    <submittedName>
        <fullName evidence="3">Uncharacterized protein</fullName>
    </submittedName>
</protein>